<evidence type="ECO:0000313" key="3">
    <source>
        <dbReference type="Proteomes" id="UP000218209"/>
    </source>
</evidence>
<dbReference type="Proteomes" id="UP000218209">
    <property type="component" value="Unassembled WGS sequence"/>
</dbReference>
<keyword evidence="3" id="KW-1185">Reference proteome</keyword>
<accession>A0A1X6PI40</accession>
<organism evidence="2 3">
    <name type="scientific">Porphyra umbilicalis</name>
    <name type="common">Purple laver</name>
    <name type="synonym">Red alga</name>
    <dbReference type="NCBI Taxonomy" id="2786"/>
    <lineage>
        <taxon>Eukaryota</taxon>
        <taxon>Rhodophyta</taxon>
        <taxon>Bangiophyceae</taxon>
        <taxon>Bangiales</taxon>
        <taxon>Bangiaceae</taxon>
        <taxon>Porphyra</taxon>
    </lineage>
</organism>
<feature type="compositionally biased region" description="Low complexity" evidence="1">
    <location>
        <begin position="59"/>
        <end position="73"/>
    </location>
</feature>
<dbReference type="AlphaFoldDB" id="A0A1X6PI40"/>
<name>A0A1X6PI40_PORUM</name>
<evidence type="ECO:0000256" key="1">
    <source>
        <dbReference type="SAM" id="MobiDB-lite"/>
    </source>
</evidence>
<evidence type="ECO:0000313" key="2">
    <source>
        <dbReference type="EMBL" id="OSX80531.1"/>
    </source>
</evidence>
<sequence>MAAAGARSPPRPPPNIVVPRLTAGSDTRRNAQATQRPTVAPLALPQPPPPFPPPRVDRPAAGAPTLAAAAAAVSPPPPPPLLQTLPPLPAATVPPRPPRRFYFHGAAGAAPAPACGGAKPLNGAGGYFTLSGLVPALPVAASVGTPAGRCVAAAAAAPGGLRLPPSASLGGTPGGPPVRAARSSYHIDAEVGSMTVGQPVSWSGAPRAPRSHTPGLGWLHPASAVAVGAAKATASAGRVPADVLLVASPFHPGWWAWRGEAALGAAAHPRRWRRRRGCARGWNGGGRGGGVRPLGWQCSPRFRA</sequence>
<feature type="region of interest" description="Disordered" evidence="1">
    <location>
        <begin position="1"/>
        <end position="77"/>
    </location>
</feature>
<protein>
    <submittedName>
        <fullName evidence="2">Uncharacterized protein</fullName>
    </submittedName>
</protein>
<dbReference type="EMBL" id="KV918773">
    <property type="protein sequence ID" value="OSX80531.1"/>
    <property type="molecule type" value="Genomic_DNA"/>
</dbReference>
<gene>
    <name evidence="2" type="ORF">BU14_0050s0004</name>
</gene>
<feature type="compositionally biased region" description="Pro residues" evidence="1">
    <location>
        <begin position="44"/>
        <end position="54"/>
    </location>
</feature>
<reference evidence="2 3" key="1">
    <citation type="submission" date="2017-03" db="EMBL/GenBank/DDBJ databases">
        <title>WGS assembly of Porphyra umbilicalis.</title>
        <authorList>
            <person name="Brawley S.H."/>
            <person name="Blouin N.A."/>
            <person name="Ficko-Blean E."/>
            <person name="Wheeler G.L."/>
            <person name="Lohr M."/>
            <person name="Goodson H.V."/>
            <person name="Jenkins J.W."/>
            <person name="Blaby-Haas C.E."/>
            <person name="Helliwell K.E."/>
            <person name="Chan C."/>
            <person name="Marriage T."/>
            <person name="Bhattacharya D."/>
            <person name="Klein A.S."/>
            <person name="Badis Y."/>
            <person name="Brodie J."/>
            <person name="Cao Y."/>
            <person name="Collen J."/>
            <person name="Dittami S.M."/>
            <person name="Gachon C.M."/>
            <person name="Green B.R."/>
            <person name="Karpowicz S."/>
            <person name="Kim J.W."/>
            <person name="Kudahl U."/>
            <person name="Lin S."/>
            <person name="Michel G."/>
            <person name="Mittag M."/>
            <person name="Olson B.J."/>
            <person name="Pangilinan J."/>
            <person name="Peng Y."/>
            <person name="Qiu H."/>
            <person name="Shu S."/>
            <person name="Singer J.T."/>
            <person name="Smith A.G."/>
            <person name="Sprecher B.N."/>
            <person name="Wagner V."/>
            <person name="Wang W."/>
            <person name="Wang Z.-Y."/>
            <person name="Yan J."/>
            <person name="Yarish C."/>
            <person name="Zoeuner-Riek S."/>
            <person name="Zhuang Y."/>
            <person name="Zou Y."/>
            <person name="Lindquist E.A."/>
            <person name="Grimwood J."/>
            <person name="Barry K."/>
            <person name="Rokhsar D.S."/>
            <person name="Schmutz J."/>
            <person name="Stiller J.W."/>
            <person name="Grossman A.R."/>
            <person name="Prochnik S.E."/>
        </authorList>
    </citation>
    <scope>NUCLEOTIDE SEQUENCE [LARGE SCALE GENOMIC DNA]</scope>
    <source>
        <strain evidence="2">4086291</strain>
    </source>
</reference>
<proteinExistence type="predicted"/>